<protein>
    <recommendedName>
        <fullName evidence="3">H/ACA ribonucleoprotein complex non-core subunit NAF1</fullName>
    </recommendedName>
</protein>
<evidence type="ECO:0000256" key="6">
    <source>
        <dbReference type="ARBA" id="ARBA00022553"/>
    </source>
</evidence>
<feature type="compositionally biased region" description="Acidic residues" evidence="9">
    <location>
        <begin position="374"/>
        <end position="388"/>
    </location>
</feature>
<evidence type="ECO:0000256" key="3">
    <source>
        <dbReference type="ARBA" id="ARBA00021438"/>
    </source>
</evidence>
<feature type="compositionally biased region" description="Low complexity" evidence="9">
    <location>
        <begin position="181"/>
        <end position="197"/>
    </location>
</feature>
<feature type="compositionally biased region" description="Low complexity" evidence="9">
    <location>
        <begin position="598"/>
        <end position="610"/>
    </location>
</feature>
<dbReference type="Proteomes" id="UP001590950">
    <property type="component" value="Unassembled WGS sequence"/>
</dbReference>
<feature type="compositionally biased region" description="Basic and acidic residues" evidence="9">
    <location>
        <begin position="15"/>
        <end position="33"/>
    </location>
</feature>
<gene>
    <name evidence="10" type="ORF">N7G274_004923</name>
</gene>
<evidence type="ECO:0000256" key="2">
    <source>
        <dbReference type="ARBA" id="ARBA00009801"/>
    </source>
</evidence>
<comment type="similarity">
    <text evidence="2">Belongs to the NAF1 family.</text>
</comment>
<reference evidence="10 11" key="1">
    <citation type="submission" date="2024-09" db="EMBL/GenBank/DDBJ databases">
        <title>Rethinking Asexuality: The Enigmatic Case of Functional Sexual Genes in Lepraria (Stereocaulaceae).</title>
        <authorList>
            <person name="Doellman M."/>
            <person name="Sun Y."/>
            <person name="Barcenas-Pena A."/>
            <person name="Lumbsch H.T."/>
            <person name="Grewe F."/>
        </authorList>
    </citation>
    <scope>NUCLEOTIDE SEQUENCE [LARGE SCALE GENOMIC DNA]</scope>
    <source>
        <strain evidence="10 11">Mercado 3170</strain>
    </source>
</reference>
<feature type="compositionally biased region" description="Polar residues" evidence="9">
    <location>
        <begin position="103"/>
        <end position="122"/>
    </location>
</feature>
<feature type="region of interest" description="Disordered" evidence="9">
    <location>
        <begin position="366"/>
        <end position="726"/>
    </location>
</feature>
<comment type="caution">
    <text evidence="10">The sequence shown here is derived from an EMBL/GenBank/DDBJ whole genome shotgun (WGS) entry which is preliminary data.</text>
</comment>
<feature type="compositionally biased region" description="Basic and acidic residues" evidence="9">
    <location>
        <begin position="513"/>
        <end position="534"/>
    </location>
</feature>
<dbReference type="InterPro" id="IPR007504">
    <property type="entry name" value="H/ACA_rnp_Gar1/Naf1"/>
</dbReference>
<keyword evidence="7" id="KW-0694">RNA-binding</keyword>
<keyword evidence="8" id="KW-0539">Nucleus</keyword>
<feature type="region of interest" description="Disordered" evidence="9">
    <location>
        <begin position="66"/>
        <end position="208"/>
    </location>
</feature>
<dbReference type="InterPro" id="IPR040309">
    <property type="entry name" value="Naf1"/>
</dbReference>
<evidence type="ECO:0000256" key="8">
    <source>
        <dbReference type="ARBA" id="ARBA00023242"/>
    </source>
</evidence>
<keyword evidence="11" id="KW-1185">Reference proteome</keyword>
<evidence type="ECO:0000256" key="5">
    <source>
        <dbReference type="ARBA" id="ARBA00022552"/>
    </source>
</evidence>
<dbReference type="SUPFAM" id="SSF50447">
    <property type="entry name" value="Translation proteins"/>
    <property type="match status" value="1"/>
</dbReference>
<feature type="compositionally biased region" description="Basic and acidic residues" evidence="9">
    <location>
        <begin position="137"/>
        <end position="147"/>
    </location>
</feature>
<feature type="compositionally biased region" description="Polar residues" evidence="9">
    <location>
        <begin position="653"/>
        <end position="664"/>
    </location>
</feature>
<keyword evidence="6" id="KW-0597">Phosphoprotein</keyword>
<feature type="compositionally biased region" description="Gly residues" evidence="9">
    <location>
        <begin position="716"/>
        <end position="726"/>
    </location>
</feature>
<feature type="compositionally biased region" description="Basic and acidic residues" evidence="9">
    <location>
        <begin position="222"/>
        <end position="232"/>
    </location>
</feature>
<name>A0ABR4AAH3_9LECA</name>
<keyword evidence="4" id="KW-0690">Ribosome biogenesis</keyword>
<dbReference type="Pfam" id="PF04410">
    <property type="entry name" value="Gar1"/>
    <property type="match status" value="1"/>
</dbReference>
<evidence type="ECO:0000313" key="11">
    <source>
        <dbReference type="Proteomes" id="UP001590950"/>
    </source>
</evidence>
<feature type="compositionally biased region" description="Low complexity" evidence="9">
    <location>
        <begin position="675"/>
        <end position="699"/>
    </location>
</feature>
<proteinExistence type="inferred from homology"/>
<dbReference type="InterPro" id="IPR009000">
    <property type="entry name" value="Transl_B-barrel_sf"/>
</dbReference>
<evidence type="ECO:0000256" key="4">
    <source>
        <dbReference type="ARBA" id="ARBA00022517"/>
    </source>
</evidence>
<feature type="region of interest" description="Disordered" evidence="9">
    <location>
        <begin position="222"/>
        <end position="255"/>
    </location>
</feature>
<accession>A0ABR4AAH3</accession>
<evidence type="ECO:0000256" key="7">
    <source>
        <dbReference type="ARBA" id="ARBA00022884"/>
    </source>
</evidence>
<feature type="region of interest" description="Disordered" evidence="9">
    <location>
        <begin position="1"/>
        <end position="48"/>
    </location>
</feature>
<dbReference type="EMBL" id="JBEFKJ010000014">
    <property type="protein sequence ID" value="KAL2042431.1"/>
    <property type="molecule type" value="Genomic_DNA"/>
</dbReference>
<comment type="subcellular location">
    <subcellularLocation>
        <location evidence="1">Nucleus</location>
    </subcellularLocation>
</comment>
<sequence>MDRAEDFEMPSPKRARLDAQELDTSQDRTTGRDDMDELYTSPSSPPIVNIRNSLPIPALAVGNLSLTTPKFPQLPGLSVDYDGQQPLNEAEQKERPSNEESETTLNVKLQQATIGAMTSTSETQKEVVSEMETAQESEGHEATKDLGSKSVDTTEAASTEPTFEALAEVNKSHADAEFELDSSPLDSSSSDVSSDTSSSDDDSDVDDYEMLSPDEQARRLMAEDGGSDDGRAGKGGNPASGVLRTTNEKPDEVVPKPNITVTADMRIEELGRVENLVENLALIKANTSGEHQVLESGSVLCLEDRSVIGVIAETLGRVQQPYYSVRFTNTAAMTEAGISRNTRVFYVEEHSSTVFTQPLKAFKGSDASNLHDEEVGDDELEFSDDEAEAEHKRQVKLQKRARHGARDGQTDGFSRGSQQRRGGPNNRYGGSLPSRPEHSNGPADLSLNYDDGDGTNTKNEDEDLYTPLARPSNLHEMMAGKPASFESNGNRGNSARGGHGGARGGRQRHRGNRGSDRGGKFDRREHASPRGDGHHHGRQSSPPMPQRNGFGLPPNGGLPPRPPHQNGHGPPSSQNNGYQPQPSPTQASSYPHQLQATPYPSYPSQYPNNYAQAYSQPQQHQGYPSQYPQQQHNSQYYQTQHSSPQSYPPQQSFPLQGQYSAVQTPSIPPSPAHIPPGAHINPAFFQQQAQSQPQAWQQPDPEAARKVQESLNLLRGFGGGGGYAPT</sequence>
<feature type="compositionally biased region" description="Low complexity" evidence="9">
    <location>
        <begin position="623"/>
        <end position="652"/>
    </location>
</feature>
<feature type="compositionally biased region" description="Basic residues" evidence="9">
    <location>
        <begin position="393"/>
        <end position="403"/>
    </location>
</feature>
<dbReference type="InterPro" id="IPR038664">
    <property type="entry name" value="Gar1/Naf1_Cbf5-bd_sf"/>
</dbReference>
<feature type="compositionally biased region" description="Polar residues" evidence="9">
    <location>
        <begin position="611"/>
        <end position="622"/>
    </location>
</feature>
<dbReference type="PANTHER" id="PTHR31633">
    <property type="entry name" value="H/ACA RIBONUCLEOPROTEIN COMPLEX NON-CORE SUBUNIT NAF1"/>
    <property type="match status" value="1"/>
</dbReference>
<dbReference type="PANTHER" id="PTHR31633:SF1">
    <property type="entry name" value="H_ACA RIBONUCLEOPROTEIN COMPLEX NON-CORE SUBUNIT NAF1"/>
    <property type="match status" value="1"/>
</dbReference>
<feature type="compositionally biased region" description="Acidic residues" evidence="9">
    <location>
        <begin position="198"/>
        <end position="208"/>
    </location>
</feature>
<evidence type="ECO:0000256" key="9">
    <source>
        <dbReference type="SAM" id="MobiDB-lite"/>
    </source>
</evidence>
<feature type="compositionally biased region" description="Polar residues" evidence="9">
    <location>
        <begin position="571"/>
        <end position="596"/>
    </location>
</feature>
<feature type="compositionally biased region" description="Polar residues" evidence="9">
    <location>
        <begin position="150"/>
        <end position="161"/>
    </location>
</feature>
<evidence type="ECO:0000256" key="1">
    <source>
        <dbReference type="ARBA" id="ARBA00004123"/>
    </source>
</evidence>
<evidence type="ECO:0000313" key="10">
    <source>
        <dbReference type="EMBL" id="KAL2042431.1"/>
    </source>
</evidence>
<feature type="compositionally biased region" description="Low complexity" evidence="9">
    <location>
        <begin position="414"/>
        <end position="423"/>
    </location>
</feature>
<dbReference type="Gene3D" id="2.40.10.230">
    <property type="entry name" value="Probable tRNA pseudouridine synthase domain"/>
    <property type="match status" value="1"/>
</dbReference>
<organism evidence="10 11">
    <name type="scientific">Stereocaulon virgatum</name>
    <dbReference type="NCBI Taxonomy" id="373712"/>
    <lineage>
        <taxon>Eukaryota</taxon>
        <taxon>Fungi</taxon>
        <taxon>Dikarya</taxon>
        <taxon>Ascomycota</taxon>
        <taxon>Pezizomycotina</taxon>
        <taxon>Lecanoromycetes</taxon>
        <taxon>OSLEUM clade</taxon>
        <taxon>Lecanoromycetidae</taxon>
        <taxon>Lecanorales</taxon>
        <taxon>Lecanorineae</taxon>
        <taxon>Stereocaulaceae</taxon>
        <taxon>Stereocaulon</taxon>
    </lineage>
</organism>
<keyword evidence="5" id="KW-0698">rRNA processing</keyword>
<feature type="compositionally biased region" description="Gly residues" evidence="9">
    <location>
        <begin position="495"/>
        <end position="504"/>
    </location>
</feature>